<dbReference type="InParanoid" id="A0A067QWJ1"/>
<protein>
    <submittedName>
        <fullName evidence="1">Uncharacterized protein</fullName>
    </submittedName>
</protein>
<evidence type="ECO:0000313" key="1">
    <source>
        <dbReference type="EMBL" id="KDR10389.1"/>
    </source>
</evidence>
<dbReference type="Proteomes" id="UP000027135">
    <property type="component" value="Unassembled WGS sequence"/>
</dbReference>
<accession>A0A067QWJ1</accession>
<dbReference type="EMBL" id="KK853166">
    <property type="protein sequence ID" value="KDR10389.1"/>
    <property type="molecule type" value="Genomic_DNA"/>
</dbReference>
<keyword evidence="2" id="KW-1185">Reference proteome</keyword>
<evidence type="ECO:0000313" key="2">
    <source>
        <dbReference type="Proteomes" id="UP000027135"/>
    </source>
</evidence>
<dbReference type="AlphaFoldDB" id="A0A067QWJ1"/>
<name>A0A067QWJ1_ZOONE</name>
<proteinExistence type="predicted"/>
<reference evidence="1 2" key="1">
    <citation type="journal article" date="2014" name="Nat. Commun.">
        <title>Molecular traces of alternative social organization in a termite genome.</title>
        <authorList>
            <person name="Terrapon N."/>
            <person name="Li C."/>
            <person name="Robertson H.M."/>
            <person name="Ji L."/>
            <person name="Meng X."/>
            <person name="Booth W."/>
            <person name="Chen Z."/>
            <person name="Childers C.P."/>
            <person name="Glastad K.M."/>
            <person name="Gokhale K."/>
            <person name="Gowin J."/>
            <person name="Gronenberg W."/>
            <person name="Hermansen R.A."/>
            <person name="Hu H."/>
            <person name="Hunt B.G."/>
            <person name="Huylmans A.K."/>
            <person name="Khalil S.M."/>
            <person name="Mitchell R.D."/>
            <person name="Munoz-Torres M.C."/>
            <person name="Mustard J.A."/>
            <person name="Pan H."/>
            <person name="Reese J.T."/>
            <person name="Scharf M.E."/>
            <person name="Sun F."/>
            <person name="Vogel H."/>
            <person name="Xiao J."/>
            <person name="Yang W."/>
            <person name="Yang Z."/>
            <person name="Yang Z."/>
            <person name="Zhou J."/>
            <person name="Zhu J."/>
            <person name="Brent C.S."/>
            <person name="Elsik C.G."/>
            <person name="Goodisman M.A."/>
            <person name="Liberles D.A."/>
            <person name="Roe R.M."/>
            <person name="Vargo E.L."/>
            <person name="Vilcinskas A."/>
            <person name="Wang J."/>
            <person name="Bornberg-Bauer E."/>
            <person name="Korb J."/>
            <person name="Zhang G."/>
            <person name="Liebig J."/>
        </authorList>
    </citation>
    <scope>NUCLEOTIDE SEQUENCE [LARGE SCALE GENOMIC DNA]</scope>
    <source>
        <tissue evidence="1">Whole organism</tissue>
    </source>
</reference>
<organism evidence="1 2">
    <name type="scientific">Zootermopsis nevadensis</name>
    <name type="common">Dampwood termite</name>
    <dbReference type="NCBI Taxonomy" id="136037"/>
    <lineage>
        <taxon>Eukaryota</taxon>
        <taxon>Metazoa</taxon>
        <taxon>Ecdysozoa</taxon>
        <taxon>Arthropoda</taxon>
        <taxon>Hexapoda</taxon>
        <taxon>Insecta</taxon>
        <taxon>Pterygota</taxon>
        <taxon>Neoptera</taxon>
        <taxon>Polyneoptera</taxon>
        <taxon>Dictyoptera</taxon>
        <taxon>Blattodea</taxon>
        <taxon>Blattoidea</taxon>
        <taxon>Termitoidae</taxon>
        <taxon>Termopsidae</taxon>
        <taxon>Zootermopsis</taxon>
    </lineage>
</organism>
<sequence length="51" mass="5946">MNGVNWDEVSRRQLVMPHPLDFEGEEVSSIEEHFGLNKVSFLSQANVWQEE</sequence>
<gene>
    <name evidence="1" type="ORF">L798_15515</name>
</gene>